<accession>A0A0F0GZQ6</accession>
<name>A0A0F0GZQ6_LENAE</name>
<evidence type="ECO:0000313" key="3">
    <source>
        <dbReference type="Proteomes" id="UP000033393"/>
    </source>
</evidence>
<gene>
    <name evidence="2" type="ORF">UK23_15570</name>
</gene>
<reference evidence="2 3" key="1">
    <citation type="submission" date="2015-02" db="EMBL/GenBank/DDBJ databases">
        <authorList>
            <person name="Ju K.-S."/>
            <person name="Doroghazi J.R."/>
            <person name="Metcalf W."/>
        </authorList>
    </citation>
    <scope>NUCLEOTIDE SEQUENCE [LARGE SCALE GENOMIC DNA]</scope>
    <source>
        <strain evidence="2 3">NRRL B-16140</strain>
    </source>
</reference>
<evidence type="ECO:0000256" key="1">
    <source>
        <dbReference type="SAM" id="MobiDB-lite"/>
    </source>
</evidence>
<protein>
    <submittedName>
        <fullName evidence="2">Uncharacterized protein</fullName>
    </submittedName>
</protein>
<organism evidence="2 3">
    <name type="scientific">Lentzea aerocolonigenes</name>
    <name type="common">Lechevalieria aerocolonigenes</name>
    <name type="synonym">Saccharothrix aerocolonigenes</name>
    <dbReference type="NCBI Taxonomy" id="68170"/>
    <lineage>
        <taxon>Bacteria</taxon>
        <taxon>Bacillati</taxon>
        <taxon>Actinomycetota</taxon>
        <taxon>Actinomycetes</taxon>
        <taxon>Pseudonocardiales</taxon>
        <taxon>Pseudonocardiaceae</taxon>
        <taxon>Lentzea</taxon>
    </lineage>
</organism>
<sequence length="375" mass="39597">MTIDLPPRRKLPAEIKERMRPDFAEARPSRNHTPLAVAAGVALLVAGGVTFTQSFVDRADPGNARVVAPSLQDLNRCRAALKDENWPSTQMVVFDGRKVLRGKDNRFCELTRSRARVVPPNAAPVQLEAGSVTFSSKNITAGVPPLGARTARVREAKNGYSRASTDAVVTPDFFVTYSATPLSITEVVFEDRTVPVPPSAELPGAESADSFESGDDSPSAPVNLLARCADNAATEGTRSDELQGWQPLLANGSADKTGLLLAHRANREWATCFFSPGPGNSGALHQISTAPPDLQGAKMVGGYAGDGAFVLAVRTNRTATTVEVSADGGPPVTADVVDGFFMVTLPGDGARISFDTVHVTARNADKQIVYTGGVT</sequence>
<keyword evidence="3" id="KW-1185">Reference proteome</keyword>
<dbReference type="AlphaFoldDB" id="A0A0F0GZQ6"/>
<dbReference type="Proteomes" id="UP000033393">
    <property type="component" value="Unassembled WGS sequence"/>
</dbReference>
<dbReference type="PATRIC" id="fig|68170.10.peg.3935"/>
<evidence type="ECO:0000313" key="2">
    <source>
        <dbReference type="EMBL" id="KJK48934.1"/>
    </source>
</evidence>
<feature type="region of interest" description="Disordered" evidence="1">
    <location>
        <begin position="198"/>
        <end position="219"/>
    </location>
</feature>
<dbReference type="EMBL" id="JYJG01000095">
    <property type="protein sequence ID" value="KJK48934.1"/>
    <property type="molecule type" value="Genomic_DNA"/>
</dbReference>
<proteinExistence type="predicted"/>
<comment type="caution">
    <text evidence="2">The sequence shown here is derived from an EMBL/GenBank/DDBJ whole genome shotgun (WGS) entry which is preliminary data.</text>
</comment>
<dbReference type="RefSeq" id="WP_045312226.1">
    <property type="nucleotide sequence ID" value="NZ_JYJG01000095.1"/>
</dbReference>
<dbReference type="OrthoDB" id="3677662at2"/>